<reference evidence="3" key="1">
    <citation type="journal article" date="2021" name="Evol. Appl.">
        <title>The genome of the Pyrenean desman and the effects of bottlenecks and inbreeding on the genomic landscape of an endangered species.</title>
        <authorList>
            <person name="Escoda L."/>
            <person name="Castresana J."/>
        </authorList>
    </citation>
    <scope>NUCLEOTIDE SEQUENCE</scope>
    <source>
        <strain evidence="3">IBE-C5619</strain>
    </source>
</reference>
<comment type="caution">
    <text evidence="3">The sequence shown here is derived from an EMBL/GenBank/DDBJ whole genome shotgun (WGS) entry which is preliminary data.</text>
</comment>
<keyword evidence="4" id="KW-1185">Reference proteome</keyword>
<feature type="non-terminal residue" evidence="3">
    <location>
        <position position="1"/>
    </location>
</feature>
<feature type="domain" description="Nucleolus and neural progenitor protein-like N-terminal" evidence="2">
    <location>
        <begin position="278"/>
        <end position="467"/>
    </location>
</feature>
<sequence length="823" mass="92988">ESEEEESRGLRRIRVLCDRGPGKRATCRKGARFLPVRLLDTGLASRSRSSTGVWPSLPRLCFLRVQAELWNGHLGHIWLRVAVARRPLGWVFLGSGEGVTSALHVLEEARPLPICGGVGVYSSIQLWASGSRYKVRLKYLKYLRSPAEVSTHESSAHEHHWVVWGFPRKTLPTGSETKPAFVDQGPEDNRVFSSPQYEVDGSAEAPLRPAPGARPRPRGPPPPPGPAPAPGARPRARLQTPPHLPPSVSPLGLTQLRLAQFLPLRPKMAAVLRSPEPWNRVTIPKAGSSSAVTVPDPDAALDLCIKAVIKECCLLTQLLKSQTLDAETDVLCALLYSNHNRMSRHKPHLALKQVEQCLKRLKNMNLKGAIQDLFELFSSNSENQPLTTKACAIPSQPVVELVLMKILGASKLLLRLLDCCCKTFLLTVKHLGLKEFIILNLVMVGLVSRVLYKGVLKRLISLYEPLFRLLQVVSEIQPTPYFRDFTFPSDITEFLGQPYFEIFKKNMPTAFAAKGVTKLLNKLFLTKEQSPKFSEETSLRTPKKTNKQKKINIQNNVDLGQPVKNRKIFKEASSEFDVRAFCTQLKNKAIQETNLEFKCPRSRLKATKHSSRRVIDTHCAKSFVKRFREAETFTQLSEEIQMAILWCKNKKLKVQAIFLGNKLLKSNRFKHVEAQGYSLPKKLECIKTSICNSFLRGSHIKISKHHLRQRSQKFLLRQRKPQRKLQSTLLKEIQKSSRGAKDTREQRLSYHAVRKTALYMDSKQLLSSQISDPVIQTKEKQIDKNLTGSNENQADSWTKMHISKHNTPTSKKESDDIDDIFAL</sequence>
<proteinExistence type="predicted"/>
<dbReference type="OrthoDB" id="9899341at2759"/>
<evidence type="ECO:0000259" key="2">
    <source>
        <dbReference type="Pfam" id="PF14780"/>
    </source>
</evidence>
<dbReference type="GO" id="GO:0005634">
    <property type="term" value="C:nucleus"/>
    <property type="evidence" value="ECO:0007669"/>
    <property type="project" value="TreeGrafter"/>
</dbReference>
<protein>
    <submittedName>
        <fullName evidence="3">Nucleolus and neural progenitor protein</fullName>
    </submittedName>
</protein>
<accession>A0A8J6A0U4</accession>
<evidence type="ECO:0000313" key="3">
    <source>
        <dbReference type="EMBL" id="KAG8509550.1"/>
    </source>
</evidence>
<organism evidence="3 4">
    <name type="scientific">Galemys pyrenaicus</name>
    <name type="common">Iberian desman</name>
    <name type="synonym">Pyrenean desman</name>
    <dbReference type="NCBI Taxonomy" id="202257"/>
    <lineage>
        <taxon>Eukaryota</taxon>
        <taxon>Metazoa</taxon>
        <taxon>Chordata</taxon>
        <taxon>Craniata</taxon>
        <taxon>Vertebrata</taxon>
        <taxon>Euteleostomi</taxon>
        <taxon>Mammalia</taxon>
        <taxon>Eutheria</taxon>
        <taxon>Laurasiatheria</taxon>
        <taxon>Eulipotyphla</taxon>
        <taxon>Talpidae</taxon>
        <taxon>Galemys</taxon>
    </lineage>
</organism>
<dbReference type="EMBL" id="JAGFMF010011942">
    <property type="protein sequence ID" value="KAG8509550.1"/>
    <property type="molecule type" value="Genomic_DNA"/>
</dbReference>
<feature type="compositionally biased region" description="Pro residues" evidence="1">
    <location>
        <begin position="208"/>
        <end position="231"/>
    </location>
</feature>
<dbReference type="GO" id="GO:0045747">
    <property type="term" value="P:positive regulation of Notch signaling pathway"/>
    <property type="evidence" value="ECO:0007669"/>
    <property type="project" value="TreeGrafter"/>
</dbReference>
<dbReference type="PANTHER" id="PTHR34761">
    <property type="entry name" value="NUCLEOLUS AND NEURAL PROGENITOR PROTEIN"/>
    <property type="match status" value="1"/>
</dbReference>
<dbReference type="InterPro" id="IPR027951">
    <property type="entry name" value="Nepro_N"/>
</dbReference>
<dbReference type="PANTHER" id="PTHR34761:SF1">
    <property type="entry name" value="NUCLEOLUS AND NEURAL PROGENITOR PROTEIN"/>
    <property type="match status" value="1"/>
</dbReference>
<gene>
    <name evidence="3" type="ORF">J0S82_012002</name>
</gene>
<dbReference type="AlphaFoldDB" id="A0A8J6A0U4"/>
<dbReference type="Proteomes" id="UP000700334">
    <property type="component" value="Unassembled WGS sequence"/>
</dbReference>
<evidence type="ECO:0000313" key="4">
    <source>
        <dbReference type="Proteomes" id="UP000700334"/>
    </source>
</evidence>
<dbReference type="InterPro" id="IPR052835">
    <property type="entry name" value="Nepro"/>
</dbReference>
<name>A0A8J6A0U4_GALPY</name>
<feature type="region of interest" description="Disordered" evidence="1">
    <location>
        <begin position="175"/>
        <end position="250"/>
    </location>
</feature>
<evidence type="ECO:0000256" key="1">
    <source>
        <dbReference type="SAM" id="MobiDB-lite"/>
    </source>
</evidence>
<feature type="compositionally biased region" description="Polar residues" evidence="1">
    <location>
        <begin position="784"/>
        <end position="796"/>
    </location>
</feature>
<feature type="non-terminal residue" evidence="3">
    <location>
        <position position="823"/>
    </location>
</feature>
<feature type="region of interest" description="Disordered" evidence="1">
    <location>
        <begin position="781"/>
        <end position="818"/>
    </location>
</feature>
<dbReference type="Pfam" id="PF14780">
    <property type="entry name" value="NEPRO_N"/>
    <property type="match status" value="1"/>
</dbReference>